<dbReference type="InterPro" id="IPR002347">
    <property type="entry name" value="SDR_fam"/>
</dbReference>
<dbReference type="Proteomes" id="UP001597483">
    <property type="component" value="Unassembled WGS sequence"/>
</dbReference>
<dbReference type="RefSeq" id="WP_378305085.1">
    <property type="nucleotide sequence ID" value="NZ_JBHUKS010000011.1"/>
</dbReference>
<dbReference type="PRINTS" id="PR00081">
    <property type="entry name" value="GDHRDH"/>
</dbReference>
<dbReference type="InterPro" id="IPR023985">
    <property type="entry name" value="SDR_subfam_1"/>
</dbReference>
<comment type="caution">
    <text evidence="5">The sequence shown here is derived from an EMBL/GenBank/DDBJ whole genome shotgun (WGS) entry which is preliminary data.</text>
</comment>
<dbReference type="EMBL" id="JBHUKS010000011">
    <property type="protein sequence ID" value="MFD2469024.1"/>
    <property type="molecule type" value="Genomic_DNA"/>
</dbReference>
<comment type="similarity">
    <text evidence="1 4">Belongs to the short-chain dehydrogenases/reductases (SDR) family.</text>
</comment>
<evidence type="ECO:0000256" key="2">
    <source>
        <dbReference type="ARBA" id="ARBA00023002"/>
    </source>
</evidence>
<gene>
    <name evidence="5" type="ORF">ACFSVL_16675</name>
</gene>
<proteinExistence type="inferred from homology"/>
<evidence type="ECO:0000313" key="6">
    <source>
        <dbReference type="Proteomes" id="UP001597483"/>
    </source>
</evidence>
<organism evidence="5 6">
    <name type="scientific">Amycolatopsis silviterrae</name>
    <dbReference type="NCBI Taxonomy" id="1656914"/>
    <lineage>
        <taxon>Bacteria</taxon>
        <taxon>Bacillati</taxon>
        <taxon>Actinomycetota</taxon>
        <taxon>Actinomycetes</taxon>
        <taxon>Pseudonocardiales</taxon>
        <taxon>Pseudonocardiaceae</taxon>
        <taxon>Amycolatopsis</taxon>
    </lineage>
</organism>
<dbReference type="Pfam" id="PF00106">
    <property type="entry name" value="adh_short"/>
    <property type="match status" value="1"/>
</dbReference>
<dbReference type="PROSITE" id="PS00061">
    <property type="entry name" value="ADH_SHORT"/>
    <property type="match status" value="1"/>
</dbReference>
<dbReference type="PRINTS" id="PR00080">
    <property type="entry name" value="SDRFAMILY"/>
</dbReference>
<accession>A0ABW5H8D0</accession>
<dbReference type="InterPro" id="IPR020904">
    <property type="entry name" value="Sc_DH/Rdtase_CS"/>
</dbReference>
<keyword evidence="6" id="KW-1185">Reference proteome</keyword>
<dbReference type="PANTHER" id="PTHR42760:SF40">
    <property type="entry name" value="3-OXOACYL-[ACYL-CARRIER-PROTEIN] REDUCTASE, CHLOROPLASTIC"/>
    <property type="match status" value="1"/>
</dbReference>
<evidence type="ECO:0000256" key="1">
    <source>
        <dbReference type="ARBA" id="ARBA00006484"/>
    </source>
</evidence>
<dbReference type="PANTHER" id="PTHR42760">
    <property type="entry name" value="SHORT-CHAIN DEHYDROGENASES/REDUCTASES FAMILY MEMBER"/>
    <property type="match status" value="1"/>
</dbReference>
<evidence type="ECO:0000256" key="4">
    <source>
        <dbReference type="RuleBase" id="RU000363"/>
    </source>
</evidence>
<evidence type="ECO:0000313" key="5">
    <source>
        <dbReference type="EMBL" id="MFD2469024.1"/>
    </source>
</evidence>
<protein>
    <submittedName>
        <fullName evidence="5">Mycofactocin-coupled SDR family oxidoreductase</fullName>
    </submittedName>
</protein>
<dbReference type="Gene3D" id="3.40.50.720">
    <property type="entry name" value="NAD(P)-binding Rossmann-like Domain"/>
    <property type="match status" value="1"/>
</dbReference>
<dbReference type="CDD" id="cd05233">
    <property type="entry name" value="SDR_c"/>
    <property type="match status" value="1"/>
</dbReference>
<keyword evidence="2" id="KW-0560">Oxidoreductase</keyword>
<dbReference type="InterPro" id="IPR036291">
    <property type="entry name" value="NAD(P)-bd_dom_sf"/>
</dbReference>
<keyword evidence="3" id="KW-0520">NAD</keyword>
<dbReference type="SUPFAM" id="SSF51735">
    <property type="entry name" value="NAD(P)-binding Rossmann-fold domains"/>
    <property type="match status" value="1"/>
</dbReference>
<sequence>MSGQLAGQVVFVTGGARGQGRSHAEAAAREGADVVLFDRCQDSAAVAYPLATEADLAQTAELVRAHGREVLALTGDVRDPAEVDSAVAEAVRRFGRIDALIANAGVHGGGSIQDADRGIWDEVLGVNLTGVFQSMRAVAPHMIERGYGRIVATASNQGRMAVPGSVPYVASKWGVVGLVKAAALDLAAFGITVNAVAPGNTSTPMVHNDALYRALRPDLDAPEWKDVEPLLREHHVQPVTLLDAAEITAAVLFLIGPGTPHVTGSVIDVNAGSAARYTA</sequence>
<dbReference type="NCBIfam" id="TIGR03971">
    <property type="entry name" value="SDR_subfam_1"/>
    <property type="match status" value="1"/>
</dbReference>
<evidence type="ECO:0000256" key="3">
    <source>
        <dbReference type="ARBA" id="ARBA00023027"/>
    </source>
</evidence>
<name>A0ABW5H8D0_9PSEU</name>
<reference evidence="6" key="1">
    <citation type="journal article" date="2019" name="Int. J. Syst. Evol. Microbiol.">
        <title>The Global Catalogue of Microorganisms (GCM) 10K type strain sequencing project: providing services to taxonomists for standard genome sequencing and annotation.</title>
        <authorList>
            <consortium name="The Broad Institute Genomics Platform"/>
            <consortium name="The Broad Institute Genome Sequencing Center for Infectious Disease"/>
            <person name="Wu L."/>
            <person name="Ma J."/>
        </authorList>
    </citation>
    <scope>NUCLEOTIDE SEQUENCE [LARGE SCALE GENOMIC DNA]</scope>
    <source>
        <strain evidence="6">CGMCC 4.7641</strain>
    </source>
</reference>